<feature type="compositionally biased region" description="Basic residues" evidence="1">
    <location>
        <begin position="442"/>
        <end position="459"/>
    </location>
</feature>
<feature type="compositionally biased region" description="Basic residues" evidence="1">
    <location>
        <begin position="365"/>
        <end position="376"/>
    </location>
</feature>
<evidence type="ECO:0000256" key="1">
    <source>
        <dbReference type="SAM" id="MobiDB-lite"/>
    </source>
</evidence>
<gene>
    <name evidence="3" type="ORF">GQN54_02265</name>
</gene>
<dbReference type="PANTHER" id="PTHR43830:SF3">
    <property type="entry name" value="PROTEIN PSP1"/>
    <property type="match status" value="1"/>
</dbReference>
<reference evidence="3 4" key="1">
    <citation type="submission" date="2019-12" db="EMBL/GenBank/DDBJ databases">
        <authorList>
            <person name="Zhao J."/>
        </authorList>
    </citation>
    <scope>NUCLEOTIDE SEQUENCE [LARGE SCALE GENOMIC DNA]</scope>
    <source>
        <strain evidence="3 4">S-15</strain>
    </source>
</reference>
<feature type="domain" description="PSP1 C-terminal" evidence="2">
    <location>
        <begin position="115"/>
        <end position="200"/>
    </location>
</feature>
<dbReference type="EMBL" id="WWNE01000003">
    <property type="protein sequence ID" value="NBG64924.1"/>
    <property type="molecule type" value="Genomic_DNA"/>
</dbReference>
<dbReference type="NCBIfam" id="NF041131">
    <property type="entry name" value="RicT_YaaT_fam"/>
    <property type="match status" value="1"/>
</dbReference>
<evidence type="ECO:0000259" key="2">
    <source>
        <dbReference type="PROSITE" id="PS51411"/>
    </source>
</evidence>
<name>A0A6N9NGJ0_9FLAO</name>
<organism evidence="3 4">
    <name type="scientific">Acidiluteibacter ferrifornacis</name>
    <dbReference type="NCBI Taxonomy" id="2692424"/>
    <lineage>
        <taxon>Bacteria</taxon>
        <taxon>Pseudomonadati</taxon>
        <taxon>Bacteroidota</taxon>
        <taxon>Flavobacteriia</taxon>
        <taxon>Flavobacteriales</taxon>
        <taxon>Cryomorphaceae</taxon>
        <taxon>Acidiluteibacter</taxon>
    </lineage>
</organism>
<comment type="caution">
    <text evidence="3">The sequence shown here is derived from an EMBL/GenBank/DDBJ whole genome shotgun (WGS) entry which is preliminary data.</text>
</comment>
<dbReference type="InterPro" id="IPR047767">
    <property type="entry name" value="PSP1-like"/>
</dbReference>
<proteinExistence type="predicted"/>
<dbReference type="PROSITE" id="PS51411">
    <property type="entry name" value="PSP1_C"/>
    <property type="match status" value="1"/>
</dbReference>
<dbReference type="Proteomes" id="UP000470771">
    <property type="component" value="Unassembled WGS sequence"/>
</dbReference>
<accession>A0A6N9NGJ0</accession>
<dbReference type="InterPro" id="IPR007557">
    <property type="entry name" value="PSP1_C"/>
</dbReference>
<dbReference type="RefSeq" id="WP_160631531.1">
    <property type="nucleotide sequence ID" value="NZ_WWNE01000003.1"/>
</dbReference>
<evidence type="ECO:0000313" key="4">
    <source>
        <dbReference type="Proteomes" id="UP000470771"/>
    </source>
</evidence>
<keyword evidence="4" id="KW-1185">Reference proteome</keyword>
<evidence type="ECO:0000313" key="3">
    <source>
        <dbReference type="EMBL" id="NBG64924.1"/>
    </source>
</evidence>
<sequence length="459" mass="51675">MGCGSCSTGGDGTPRGCKNNGTCSSGGCNKLNVFNWLGNMELPNNQQPFDMVEVRFKNGRKEFYKNHENLTLYVGDIVAVEASPGHDIGMVSLAGELVRVQMQKKKNFGKTDEVKKIYRKAKESDIEKWKEGQEREEAAKPISRRIAIELGLSMKISDIEYQGDLSKAVFYYTAEERVDFRELIKRLADAFKIRIEMRQIGMRQEAGRLGGIGSCGRELCCSTWLTDFRSVSTSAARYQQLSLNPMKLAGQCGKLKCCLNFELDAYMDELKGFPDTKKKLKTAKGDAFYQKMDIFGNKMWYSYFDEPGKFIELSLDRVQEIMAMNEKGATPTELVDLENIVIEIAEPDYANVVGQDDLTRFDRQKKAKKKRKKKPRPANQANASTEGSPVPNKPAKPRGPRPPRNKQQGNKPRGNNQGAENKTQNNNATPSKENNTGAEGKPKKKKPFRPKRKPRPNND</sequence>
<dbReference type="Pfam" id="PF04468">
    <property type="entry name" value="PSP1"/>
    <property type="match status" value="1"/>
</dbReference>
<feature type="compositionally biased region" description="Basic residues" evidence="1">
    <location>
        <begin position="395"/>
        <end position="404"/>
    </location>
</feature>
<protein>
    <recommendedName>
        <fullName evidence="2">PSP1 C-terminal domain-containing protein</fullName>
    </recommendedName>
</protein>
<dbReference type="PANTHER" id="PTHR43830">
    <property type="entry name" value="PROTEIN PSP1"/>
    <property type="match status" value="1"/>
</dbReference>
<feature type="compositionally biased region" description="Polar residues" evidence="1">
    <location>
        <begin position="413"/>
        <end position="437"/>
    </location>
</feature>
<dbReference type="AlphaFoldDB" id="A0A6N9NGJ0"/>
<dbReference type="GO" id="GO:0005737">
    <property type="term" value="C:cytoplasm"/>
    <property type="evidence" value="ECO:0007669"/>
    <property type="project" value="TreeGrafter"/>
</dbReference>
<feature type="region of interest" description="Disordered" evidence="1">
    <location>
        <begin position="360"/>
        <end position="459"/>
    </location>
</feature>